<accession>A0A841ZY19</accession>
<gene>
    <name evidence="1" type="ORF">HB907_16230</name>
</gene>
<dbReference type="EMBL" id="JAARRU010000007">
    <property type="protein sequence ID" value="MBC1566958.1"/>
    <property type="molecule type" value="Genomic_DNA"/>
</dbReference>
<comment type="caution">
    <text evidence="1">The sequence shown here is derived from an EMBL/GenBank/DDBJ whole genome shotgun (WGS) entry which is preliminary data.</text>
</comment>
<dbReference type="Proteomes" id="UP000586951">
    <property type="component" value="Unassembled WGS sequence"/>
</dbReference>
<sequence>MNNIIKTVSHGTVIFYVKNGVNDMLKIGDTIQLIEKVEDIQLEVYGYYEVFDIMFDDAFVYLQDGFGVYKVPRTAIQIVS</sequence>
<protein>
    <submittedName>
        <fullName evidence="1">Uncharacterized protein</fullName>
    </submittedName>
</protein>
<proteinExistence type="predicted"/>
<name>A0A841ZY19_9LIST</name>
<evidence type="ECO:0000313" key="2">
    <source>
        <dbReference type="Proteomes" id="UP000586951"/>
    </source>
</evidence>
<evidence type="ECO:0000313" key="1">
    <source>
        <dbReference type="EMBL" id="MBC1566958.1"/>
    </source>
</evidence>
<dbReference type="RefSeq" id="WP_185418880.1">
    <property type="nucleotide sequence ID" value="NZ_JAARRU010000007.1"/>
</dbReference>
<dbReference type="AlphaFoldDB" id="A0A841ZY19"/>
<reference evidence="1 2" key="1">
    <citation type="submission" date="2020-03" db="EMBL/GenBank/DDBJ databases">
        <title>Soil Listeria distribution.</title>
        <authorList>
            <person name="Liao J."/>
            <person name="Wiedmann M."/>
        </authorList>
    </citation>
    <scope>NUCLEOTIDE SEQUENCE [LARGE SCALE GENOMIC DNA]</scope>
    <source>
        <strain evidence="1 2">FSL L7-1427</strain>
    </source>
</reference>
<organism evidence="1 2">
    <name type="scientific">Listeria booriae</name>
    <dbReference type="NCBI Taxonomy" id="1552123"/>
    <lineage>
        <taxon>Bacteria</taxon>
        <taxon>Bacillati</taxon>
        <taxon>Bacillota</taxon>
        <taxon>Bacilli</taxon>
        <taxon>Bacillales</taxon>
        <taxon>Listeriaceae</taxon>
        <taxon>Listeria</taxon>
    </lineage>
</organism>